<keyword evidence="1" id="KW-1185">Reference proteome</keyword>
<reference evidence="2" key="1">
    <citation type="submission" date="2022-11" db="UniProtKB">
        <authorList>
            <consortium name="WormBaseParasite"/>
        </authorList>
    </citation>
    <scope>IDENTIFICATION</scope>
</reference>
<dbReference type="WBParaSite" id="jg5922">
    <property type="protein sequence ID" value="jg5922"/>
    <property type="gene ID" value="jg5922"/>
</dbReference>
<sequence length="206" mass="23783">MVTYPANRVVQLDARSLDDCLLENFQAQLDQIASALFSSIRWQIAYNESRKILLPILYYVPQIFTGQINYSGLNRELIGHSLGHLYLLTTPLIKLCKTYVLPVILPRYSLKREGIGGDPENMVMCEECNQVAILPVKQAQETVNRRQSIYCYYCFYLTHNCDEDVMFLAKNRLKNTYRKEVKKLTAVSITKLKDSKNDCNFCITYG</sequence>
<accession>A0A915EJ60</accession>
<dbReference type="Proteomes" id="UP000887574">
    <property type="component" value="Unplaced"/>
</dbReference>
<organism evidence="1 2">
    <name type="scientific">Ditylenchus dipsaci</name>
    <dbReference type="NCBI Taxonomy" id="166011"/>
    <lineage>
        <taxon>Eukaryota</taxon>
        <taxon>Metazoa</taxon>
        <taxon>Ecdysozoa</taxon>
        <taxon>Nematoda</taxon>
        <taxon>Chromadorea</taxon>
        <taxon>Rhabditida</taxon>
        <taxon>Tylenchina</taxon>
        <taxon>Tylenchomorpha</taxon>
        <taxon>Sphaerularioidea</taxon>
        <taxon>Anguinidae</taxon>
        <taxon>Anguininae</taxon>
        <taxon>Ditylenchus</taxon>
    </lineage>
</organism>
<proteinExistence type="predicted"/>
<protein>
    <submittedName>
        <fullName evidence="2">Uncharacterized protein</fullName>
    </submittedName>
</protein>
<dbReference type="AlphaFoldDB" id="A0A915EJ60"/>
<name>A0A915EJ60_9BILA</name>
<evidence type="ECO:0000313" key="2">
    <source>
        <dbReference type="WBParaSite" id="jg5922"/>
    </source>
</evidence>
<evidence type="ECO:0000313" key="1">
    <source>
        <dbReference type="Proteomes" id="UP000887574"/>
    </source>
</evidence>